<keyword evidence="2" id="KW-0902">Two-component regulatory system</keyword>
<dbReference type="SMART" id="SM00448">
    <property type="entry name" value="REC"/>
    <property type="match status" value="1"/>
</dbReference>
<evidence type="ECO:0000313" key="11">
    <source>
        <dbReference type="Proteomes" id="UP000315947"/>
    </source>
</evidence>
<dbReference type="InterPro" id="IPR011006">
    <property type="entry name" value="CheY-like_superfamily"/>
</dbReference>
<keyword evidence="4 7" id="KW-0238">DNA-binding</keyword>
<evidence type="ECO:0000256" key="6">
    <source>
        <dbReference type="PROSITE-ProRule" id="PRU00169"/>
    </source>
</evidence>
<accession>A0ABX5WVS1</accession>
<dbReference type="Pfam" id="PF00486">
    <property type="entry name" value="Trans_reg_C"/>
    <property type="match status" value="1"/>
</dbReference>
<dbReference type="InterPro" id="IPR036388">
    <property type="entry name" value="WH-like_DNA-bd_sf"/>
</dbReference>
<name>A0ABX5WVS1_9GAMM</name>
<organism evidence="10 11">
    <name type="scientific">Shewanella psychropiezotolerans</name>
    <dbReference type="NCBI Taxonomy" id="2593655"/>
    <lineage>
        <taxon>Bacteria</taxon>
        <taxon>Pseudomonadati</taxon>
        <taxon>Pseudomonadota</taxon>
        <taxon>Gammaproteobacteria</taxon>
        <taxon>Alteromonadales</taxon>
        <taxon>Shewanellaceae</taxon>
        <taxon>Shewanella</taxon>
    </lineage>
</organism>
<dbReference type="Pfam" id="PF00072">
    <property type="entry name" value="Response_reg"/>
    <property type="match status" value="1"/>
</dbReference>
<feature type="domain" description="OmpR/PhoB-type" evidence="9">
    <location>
        <begin position="177"/>
        <end position="276"/>
    </location>
</feature>
<feature type="domain" description="Response regulatory" evidence="8">
    <location>
        <begin position="52"/>
        <end position="165"/>
    </location>
</feature>
<evidence type="ECO:0000313" key="10">
    <source>
        <dbReference type="EMBL" id="QDO83202.1"/>
    </source>
</evidence>
<dbReference type="CDD" id="cd00383">
    <property type="entry name" value="trans_reg_C"/>
    <property type="match status" value="1"/>
</dbReference>
<feature type="DNA-binding region" description="OmpR/PhoB-type" evidence="7">
    <location>
        <begin position="177"/>
        <end position="276"/>
    </location>
</feature>
<evidence type="ECO:0000259" key="8">
    <source>
        <dbReference type="PROSITE" id="PS50110"/>
    </source>
</evidence>
<dbReference type="Proteomes" id="UP000315947">
    <property type="component" value="Chromosome"/>
</dbReference>
<keyword evidence="3" id="KW-0805">Transcription regulation</keyword>
<keyword evidence="11" id="KW-1185">Reference proteome</keyword>
<evidence type="ECO:0000256" key="3">
    <source>
        <dbReference type="ARBA" id="ARBA00023015"/>
    </source>
</evidence>
<evidence type="ECO:0000256" key="2">
    <source>
        <dbReference type="ARBA" id="ARBA00023012"/>
    </source>
</evidence>
<proteinExistence type="predicted"/>
<dbReference type="Gene3D" id="3.40.50.2300">
    <property type="match status" value="1"/>
</dbReference>
<protein>
    <submittedName>
        <fullName evidence="10">Response regulator transcription factor</fullName>
    </submittedName>
</protein>
<dbReference type="PROSITE" id="PS50110">
    <property type="entry name" value="RESPONSE_REGULATORY"/>
    <property type="match status" value="1"/>
</dbReference>
<evidence type="ECO:0000256" key="4">
    <source>
        <dbReference type="ARBA" id="ARBA00023125"/>
    </source>
</evidence>
<dbReference type="Gene3D" id="1.10.10.10">
    <property type="entry name" value="Winged helix-like DNA-binding domain superfamily/Winged helix DNA-binding domain"/>
    <property type="match status" value="1"/>
</dbReference>
<dbReference type="PANTHER" id="PTHR48111">
    <property type="entry name" value="REGULATOR OF RPOS"/>
    <property type="match status" value="1"/>
</dbReference>
<gene>
    <name evidence="10" type="ORF">FM037_08140</name>
</gene>
<evidence type="ECO:0000256" key="7">
    <source>
        <dbReference type="PROSITE-ProRule" id="PRU01091"/>
    </source>
</evidence>
<dbReference type="SMART" id="SM00862">
    <property type="entry name" value="Trans_reg_C"/>
    <property type="match status" value="1"/>
</dbReference>
<reference evidence="10 11" key="1">
    <citation type="submission" date="2019-07" db="EMBL/GenBank/DDBJ databases">
        <title>Shewanella sp. YLB-06 whole genomic sequence.</title>
        <authorList>
            <person name="Yu L."/>
        </authorList>
    </citation>
    <scope>NUCLEOTIDE SEQUENCE [LARGE SCALE GENOMIC DNA]</scope>
    <source>
        <strain evidence="10 11">YLB-06</strain>
    </source>
</reference>
<evidence type="ECO:0000256" key="1">
    <source>
        <dbReference type="ARBA" id="ARBA00022553"/>
    </source>
</evidence>
<dbReference type="InterPro" id="IPR001789">
    <property type="entry name" value="Sig_transdc_resp-reg_receiver"/>
</dbReference>
<dbReference type="SUPFAM" id="SSF52172">
    <property type="entry name" value="CheY-like"/>
    <property type="match status" value="1"/>
</dbReference>
<dbReference type="EMBL" id="CP041614">
    <property type="protein sequence ID" value="QDO83202.1"/>
    <property type="molecule type" value="Genomic_DNA"/>
</dbReference>
<sequence length="282" mass="32240">MIFTFFYYLHTESYVRLETNLVRAGVCLDICPSATRITIKILGRNDSMITKTLLIVEDDLFTSRLIKTFFERKGFIVYQAYDTGAAYMYATEKRPDLIILDIQLPTDSGVSIFKALKNIHPCPIIFYTSISTEDMEVKAIEIGGDDYVNKQRGMQVLHSRVIRLIKKNNTHTQEAISPFIEINNISLNAELNLCQIGDVSIELQKKESKLLSFLMLHKNTLVNRDELSFILNGYSHDGWSRSIDLIVCRIRKKLRQANIPESAIKTLRGKGYSLVETEFKAA</sequence>
<keyword evidence="1 6" id="KW-0597">Phosphoprotein</keyword>
<dbReference type="InterPro" id="IPR001867">
    <property type="entry name" value="OmpR/PhoB-type_DNA-bd"/>
</dbReference>
<dbReference type="PROSITE" id="PS51755">
    <property type="entry name" value="OMPR_PHOB"/>
    <property type="match status" value="1"/>
</dbReference>
<dbReference type="PANTHER" id="PTHR48111:SF1">
    <property type="entry name" value="TWO-COMPONENT RESPONSE REGULATOR ORR33"/>
    <property type="match status" value="1"/>
</dbReference>
<dbReference type="SUPFAM" id="SSF46894">
    <property type="entry name" value="C-terminal effector domain of the bipartite response regulators"/>
    <property type="match status" value="1"/>
</dbReference>
<dbReference type="InterPro" id="IPR016032">
    <property type="entry name" value="Sig_transdc_resp-reg_C-effctor"/>
</dbReference>
<feature type="modified residue" description="4-aspartylphosphate" evidence="6">
    <location>
        <position position="101"/>
    </location>
</feature>
<keyword evidence="5" id="KW-0804">Transcription</keyword>
<evidence type="ECO:0000256" key="5">
    <source>
        <dbReference type="ARBA" id="ARBA00023163"/>
    </source>
</evidence>
<evidence type="ECO:0000259" key="9">
    <source>
        <dbReference type="PROSITE" id="PS51755"/>
    </source>
</evidence>
<dbReference type="InterPro" id="IPR039420">
    <property type="entry name" value="WalR-like"/>
</dbReference>
<dbReference type="CDD" id="cd00156">
    <property type="entry name" value="REC"/>
    <property type="match status" value="1"/>
</dbReference>